<accession>A0A3B1B6H6</accession>
<dbReference type="InterPro" id="IPR011250">
    <property type="entry name" value="OMP/PagP_B-barrel"/>
</dbReference>
<proteinExistence type="predicted"/>
<evidence type="ECO:0000259" key="2">
    <source>
        <dbReference type="Pfam" id="PF13505"/>
    </source>
</evidence>
<dbReference type="Gene3D" id="2.40.160.20">
    <property type="match status" value="1"/>
</dbReference>
<dbReference type="AlphaFoldDB" id="A0A3B1B6H6"/>
<evidence type="ECO:0000313" key="3">
    <source>
        <dbReference type="EMBL" id="VAX01905.1"/>
    </source>
</evidence>
<evidence type="ECO:0000256" key="1">
    <source>
        <dbReference type="ARBA" id="ARBA00022729"/>
    </source>
</evidence>
<gene>
    <name evidence="3" type="ORF">MNBD_GAMMA20-176</name>
</gene>
<dbReference type="EMBL" id="UOFU01000244">
    <property type="protein sequence ID" value="VAX01905.1"/>
    <property type="molecule type" value="Genomic_DNA"/>
</dbReference>
<dbReference type="Pfam" id="PF13505">
    <property type="entry name" value="OMP_b-brl"/>
    <property type="match status" value="1"/>
</dbReference>
<dbReference type="SUPFAM" id="SSF56925">
    <property type="entry name" value="OMPA-like"/>
    <property type="match status" value="1"/>
</dbReference>
<feature type="domain" description="Outer membrane protein beta-barrel" evidence="2">
    <location>
        <begin position="10"/>
        <end position="168"/>
    </location>
</feature>
<sequence length="209" mass="22999">MAKFSLLPLAFGVLLMLCAPALAAQERFTITPFIGWVFGGTANTRDGRLRIKETADYGVNVDIPYRGSHTTNMRFSFSTYDTTVEEKMDLSGVSSDLFDMRVDHYQLGGTKVINEGRIQTYGMGTFGVTHFSPRDSIYSSETRFSMHFGLGMEVMLSKHLGLNLQGRLLLPFNYYSGSLFCGSSGCNLAVSGTSSLMQADITAGLVMRF</sequence>
<protein>
    <recommendedName>
        <fullName evidence="2">Outer membrane protein beta-barrel domain-containing protein</fullName>
    </recommendedName>
</protein>
<keyword evidence="1" id="KW-0732">Signal</keyword>
<name>A0A3B1B6H6_9ZZZZ</name>
<reference evidence="3" key="1">
    <citation type="submission" date="2018-06" db="EMBL/GenBank/DDBJ databases">
        <authorList>
            <person name="Zhirakovskaya E."/>
        </authorList>
    </citation>
    <scope>NUCLEOTIDE SEQUENCE</scope>
</reference>
<dbReference type="InterPro" id="IPR027385">
    <property type="entry name" value="Beta-barrel_OMP"/>
</dbReference>
<organism evidence="3">
    <name type="scientific">hydrothermal vent metagenome</name>
    <dbReference type="NCBI Taxonomy" id="652676"/>
    <lineage>
        <taxon>unclassified sequences</taxon>
        <taxon>metagenomes</taxon>
        <taxon>ecological metagenomes</taxon>
    </lineage>
</organism>